<feature type="domain" description="HIT" evidence="3">
    <location>
        <begin position="58"/>
        <end position="162"/>
    </location>
</feature>
<dbReference type="InterPro" id="IPR011146">
    <property type="entry name" value="HIT-like"/>
</dbReference>
<evidence type="ECO:0000313" key="5">
    <source>
        <dbReference type="Proteomes" id="UP001589610"/>
    </source>
</evidence>
<dbReference type="GO" id="GO:0008168">
    <property type="term" value="F:methyltransferase activity"/>
    <property type="evidence" value="ECO:0007669"/>
    <property type="project" value="UniProtKB-KW"/>
</dbReference>
<dbReference type="PANTHER" id="PTHR46648:SF1">
    <property type="entry name" value="ADENOSINE 5'-MONOPHOSPHORAMIDASE HNT1"/>
    <property type="match status" value="1"/>
</dbReference>
<name>A0ABV5T9I3_9ACTN</name>
<dbReference type="InterPro" id="IPR001310">
    <property type="entry name" value="Histidine_triad_HIT"/>
</dbReference>
<dbReference type="InterPro" id="IPR036265">
    <property type="entry name" value="HIT-like_sf"/>
</dbReference>
<gene>
    <name evidence="4" type="ORF">ACFFRH_09565</name>
</gene>
<dbReference type="Gene3D" id="3.30.428.10">
    <property type="entry name" value="HIT-like"/>
    <property type="match status" value="1"/>
</dbReference>
<dbReference type="RefSeq" id="WP_344745090.1">
    <property type="nucleotide sequence ID" value="NZ_BAAAWW010000059.1"/>
</dbReference>
<dbReference type="GO" id="GO:0032259">
    <property type="term" value="P:methylation"/>
    <property type="evidence" value="ECO:0007669"/>
    <property type="project" value="UniProtKB-KW"/>
</dbReference>
<dbReference type="EC" id="2.1.1.-" evidence="4"/>
<dbReference type="Pfam" id="PF01230">
    <property type="entry name" value="HIT"/>
    <property type="match status" value="1"/>
</dbReference>
<feature type="short sequence motif" description="Histidine triad motif" evidence="1">
    <location>
        <begin position="147"/>
        <end position="151"/>
    </location>
</feature>
<dbReference type="SUPFAM" id="SSF54197">
    <property type="entry name" value="HIT-like"/>
    <property type="match status" value="1"/>
</dbReference>
<dbReference type="Proteomes" id="UP001589610">
    <property type="component" value="Unassembled WGS sequence"/>
</dbReference>
<protein>
    <submittedName>
        <fullName evidence="4">HIT family protein</fullName>
        <ecNumber evidence="4">2.1.1.-</ecNumber>
    </submittedName>
</protein>
<comment type="caution">
    <text evidence="4">The sequence shown here is derived from an EMBL/GenBank/DDBJ whole genome shotgun (WGS) entry which is preliminary data.</text>
</comment>
<dbReference type="PANTHER" id="PTHR46648">
    <property type="entry name" value="HIT FAMILY PROTEIN 1"/>
    <property type="match status" value="1"/>
</dbReference>
<sequence>MSVRATRPDEPIRREEQLDEPTHRGKRPDEPSQLEKETFDLEGYVRRARGGACFICALLADPTGYDFEQVVFEDEHHIAFLDRYPTVPGKVLVAPRAHVEHVVRDLDEDAYSRLMRTVRRIALAVEAVVPSERTYVLSLGSQQGNTHLHWHIAPLPPGTPYEQQQYHALMTENGVIPWSVRQAVDLAGRLRAALAELPGSE</sequence>
<reference evidence="4 5" key="1">
    <citation type="submission" date="2024-09" db="EMBL/GenBank/DDBJ databases">
        <authorList>
            <person name="Sun Q."/>
            <person name="Mori K."/>
        </authorList>
    </citation>
    <scope>NUCLEOTIDE SEQUENCE [LARGE SCALE GENOMIC DNA]</scope>
    <source>
        <strain evidence="4 5">JCM 3028</strain>
    </source>
</reference>
<feature type="region of interest" description="Disordered" evidence="2">
    <location>
        <begin position="1"/>
        <end position="36"/>
    </location>
</feature>
<evidence type="ECO:0000256" key="1">
    <source>
        <dbReference type="PROSITE-ProRule" id="PRU00464"/>
    </source>
</evidence>
<organism evidence="4 5">
    <name type="scientific">Streptosporangium vulgare</name>
    <dbReference type="NCBI Taxonomy" id="46190"/>
    <lineage>
        <taxon>Bacteria</taxon>
        <taxon>Bacillati</taxon>
        <taxon>Actinomycetota</taxon>
        <taxon>Actinomycetes</taxon>
        <taxon>Streptosporangiales</taxon>
        <taxon>Streptosporangiaceae</taxon>
        <taxon>Streptosporangium</taxon>
    </lineage>
</organism>
<keyword evidence="4" id="KW-0808">Transferase</keyword>
<evidence type="ECO:0000256" key="2">
    <source>
        <dbReference type="SAM" id="MobiDB-lite"/>
    </source>
</evidence>
<evidence type="ECO:0000313" key="4">
    <source>
        <dbReference type="EMBL" id="MFB9675732.1"/>
    </source>
</evidence>
<keyword evidence="5" id="KW-1185">Reference proteome</keyword>
<proteinExistence type="predicted"/>
<keyword evidence="4" id="KW-0489">Methyltransferase</keyword>
<dbReference type="PROSITE" id="PS51084">
    <property type="entry name" value="HIT_2"/>
    <property type="match status" value="1"/>
</dbReference>
<evidence type="ECO:0000259" key="3">
    <source>
        <dbReference type="PROSITE" id="PS51084"/>
    </source>
</evidence>
<accession>A0ABV5T9I3</accession>
<dbReference type="EMBL" id="JBHMBS010000004">
    <property type="protein sequence ID" value="MFB9675732.1"/>
    <property type="molecule type" value="Genomic_DNA"/>
</dbReference>